<accession>A0A396HEK2</accession>
<name>A0A396HEK2_MEDTR</name>
<gene>
    <name evidence="1" type="ORF">MtrunA17_Chr6g0472521</name>
</gene>
<dbReference type="AlphaFoldDB" id="A0A396HEK2"/>
<organism evidence="1 2">
    <name type="scientific">Medicago truncatula</name>
    <name type="common">Barrel medic</name>
    <name type="synonym">Medicago tribuloides</name>
    <dbReference type="NCBI Taxonomy" id="3880"/>
    <lineage>
        <taxon>Eukaryota</taxon>
        <taxon>Viridiplantae</taxon>
        <taxon>Streptophyta</taxon>
        <taxon>Embryophyta</taxon>
        <taxon>Tracheophyta</taxon>
        <taxon>Spermatophyta</taxon>
        <taxon>Magnoliopsida</taxon>
        <taxon>eudicotyledons</taxon>
        <taxon>Gunneridae</taxon>
        <taxon>Pentapetalae</taxon>
        <taxon>rosids</taxon>
        <taxon>fabids</taxon>
        <taxon>Fabales</taxon>
        <taxon>Fabaceae</taxon>
        <taxon>Papilionoideae</taxon>
        <taxon>50 kb inversion clade</taxon>
        <taxon>NPAAA clade</taxon>
        <taxon>Hologalegina</taxon>
        <taxon>IRL clade</taxon>
        <taxon>Trifolieae</taxon>
        <taxon>Medicago</taxon>
    </lineage>
</organism>
<evidence type="ECO:0000313" key="1">
    <source>
        <dbReference type="EMBL" id="RHN51762.1"/>
    </source>
</evidence>
<evidence type="ECO:0008006" key="3">
    <source>
        <dbReference type="Google" id="ProtNLM"/>
    </source>
</evidence>
<dbReference type="EMBL" id="PSQE01000006">
    <property type="protein sequence ID" value="RHN51762.1"/>
    <property type="molecule type" value="Genomic_DNA"/>
</dbReference>
<proteinExistence type="predicted"/>
<dbReference type="Proteomes" id="UP000265566">
    <property type="component" value="Chromosome 6"/>
</dbReference>
<reference evidence="2" key="1">
    <citation type="journal article" date="2018" name="Nat. Plants">
        <title>Whole-genome landscape of Medicago truncatula symbiotic genes.</title>
        <authorList>
            <person name="Pecrix Y."/>
            <person name="Staton S.E."/>
            <person name="Sallet E."/>
            <person name="Lelandais-Briere C."/>
            <person name="Moreau S."/>
            <person name="Carrere S."/>
            <person name="Blein T."/>
            <person name="Jardinaud M.F."/>
            <person name="Latrasse D."/>
            <person name="Zouine M."/>
            <person name="Zahm M."/>
            <person name="Kreplak J."/>
            <person name="Mayjonade B."/>
            <person name="Satge C."/>
            <person name="Perez M."/>
            <person name="Cauet S."/>
            <person name="Marande W."/>
            <person name="Chantry-Darmon C."/>
            <person name="Lopez-Roques C."/>
            <person name="Bouchez O."/>
            <person name="Berard A."/>
            <person name="Debelle F."/>
            <person name="Munos S."/>
            <person name="Bendahmane A."/>
            <person name="Berges H."/>
            <person name="Niebel A."/>
            <person name="Buitink J."/>
            <person name="Frugier F."/>
            <person name="Benhamed M."/>
            <person name="Crespi M."/>
            <person name="Gouzy J."/>
            <person name="Gamas P."/>
        </authorList>
    </citation>
    <scope>NUCLEOTIDE SEQUENCE [LARGE SCALE GENOMIC DNA]</scope>
    <source>
        <strain evidence="2">cv. Jemalong A17</strain>
    </source>
</reference>
<evidence type="ECO:0000313" key="2">
    <source>
        <dbReference type="Proteomes" id="UP000265566"/>
    </source>
</evidence>
<protein>
    <recommendedName>
        <fullName evidence="3">F-box associated interaction domain-containing protein</fullName>
    </recommendedName>
</protein>
<dbReference type="Gramene" id="rna36280">
    <property type="protein sequence ID" value="RHN51762.1"/>
    <property type="gene ID" value="gene36280"/>
</dbReference>
<sequence>MFFDVWVLKECGNKESWTKFYSVPYMEDQGSFSYTKALYISEDDRILVDFRDLGSNEVKLVVYIPKMVLLIFLRF</sequence>
<comment type="caution">
    <text evidence="1">The sequence shown here is derived from an EMBL/GenBank/DDBJ whole genome shotgun (WGS) entry which is preliminary data.</text>
</comment>